<reference evidence="4 5" key="1">
    <citation type="submission" date="2014-07" db="EMBL/GenBank/DDBJ databases">
        <title>Draft Genome Sequence of Gephyronic Acid Producer, Cystobacter violaceus Strain Cb vi76.</title>
        <authorList>
            <person name="Stevens D.C."/>
            <person name="Young J."/>
            <person name="Carmichael R."/>
            <person name="Tan J."/>
            <person name="Taylor R.E."/>
        </authorList>
    </citation>
    <scope>NUCLEOTIDE SEQUENCE [LARGE SCALE GENOMIC DNA]</scope>
    <source>
        <strain evidence="4 5">Cb vi76</strain>
    </source>
</reference>
<dbReference type="InterPro" id="IPR046357">
    <property type="entry name" value="PPIase_dom_sf"/>
</dbReference>
<dbReference type="GO" id="GO:0003755">
    <property type="term" value="F:peptidyl-prolyl cis-trans isomerase activity"/>
    <property type="evidence" value="ECO:0007669"/>
    <property type="project" value="UniProtKB-KW"/>
</dbReference>
<gene>
    <name evidence="4" type="ORF">Q664_40980</name>
</gene>
<dbReference type="SUPFAM" id="SSF109998">
    <property type="entry name" value="Triger factor/SurA peptide-binding domain-like"/>
    <property type="match status" value="1"/>
</dbReference>
<dbReference type="InterPro" id="IPR037041">
    <property type="entry name" value="Trigger_fac_C_sf"/>
</dbReference>
<dbReference type="Gene3D" id="3.10.50.40">
    <property type="match status" value="1"/>
</dbReference>
<dbReference type="GO" id="GO:0015031">
    <property type="term" value="P:protein transport"/>
    <property type="evidence" value="ECO:0007669"/>
    <property type="project" value="InterPro"/>
</dbReference>
<organism evidence="4 5">
    <name type="scientific">Archangium violaceum Cb vi76</name>
    <dbReference type="NCBI Taxonomy" id="1406225"/>
    <lineage>
        <taxon>Bacteria</taxon>
        <taxon>Pseudomonadati</taxon>
        <taxon>Myxococcota</taxon>
        <taxon>Myxococcia</taxon>
        <taxon>Myxococcales</taxon>
        <taxon>Cystobacterineae</taxon>
        <taxon>Archangiaceae</taxon>
        <taxon>Archangium</taxon>
    </lineage>
</organism>
<evidence type="ECO:0000313" key="5">
    <source>
        <dbReference type="Proteomes" id="UP000028547"/>
    </source>
</evidence>
<dbReference type="InterPro" id="IPR027304">
    <property type="entry name" value="Trigger_fact/SurA_dom_sf"/>
</dbReference>
<keyword evidence="1" id="KW-0697">Rotamase</keyword>
<accession>A0A084SIX2</accession>
<dbReference type="InterPro" id="IPR008880">
    <property type="entry name" value="Trigger_fac_C"/>
</dbReference>
<dbReference type="Pfam" id="PF05698">
    <property type="entry name" value="Trigger_C"/>
    <property type="match status" value="1"/>
</dbReference>
<evidence type="ECO:0000313" key="4">
    <source>
        <dbReference type="EMBL" id="KFA88407.1"/>
    </source>
</evidence>
<proteinExistence type="predicted"/>
<dbReference type="Proteomes" id="UP000028547">
    <property type="component" value="Unassembled WGS sequence"/>
</dbReference>
<name>A0A084SIX2_9BACT</name>
<dbReference type="Gene3D" id="1.10.3120.10">
    <property type="entry name" value="Trigger factor, C-terminal domain"/>
    <property type="match status" value="1"/>
</dbReference>
<evidence type="ECO:0000256" key="2">
    <source>
        <dbReference type="ARBA" id="ARBA00023235"/>
    </source>
</evidence>
<dbReference type="GO" id="GO:0006457">
    <property type="term" value="P:protein folding"/>
    <property type="evidence" value="ECO:0007669"/>
    <property type="project" value="InterPro"/>
</dbReference>
<comment type="caution">
    <text evidence="4">The sequence shown here is derived from an EMBL/GenBank/DDBJ whole genome shotgun (WGS) entry which is preliminary data.</text>
</comment>
<dbReference type="AlphaFoldDB" id="A0A084SIX2"/>
<dbReference type="EMBL" id="JPMI01000291">
    <property type="protein sequence ID" value="KFA88407.1"/>
    <property type="molecule type" value="Genomic_DNA"/>
</dbReference>
<feature type="domain" description="Trigger factor C-terminal" evidence="3">
    <location>
        <begin position="184"/>
        <end position="343"/>
    </location>
</feature>
<protein>
    <recommendedName>
        <fullName evidence="3">Trigger factor C-terminal domain-containing protein</fullName>
    </recommendedName>
</protein>
<keyword evidence="2" id="KW-0413">Isomerase</keyword>
<sequence>MEGPERGTMDEIKGLLNKIPAALALDNAPVKLPEVQAPSLEGLTAELSPRPITQDDLLERLAELVRGQARRRDRTGEETVALGDEVLLDTIGYAQGRILPFSVRENGWALVNPDPLLPGFYEALVGRQVGLSVDIALTLPPDHPVEALRGVPARFLVDVKQARELTLPDPGSPEFIASLGRGGTLPEVMRHLGEELAKERLDEAEREAREQVLDVLVERARVEVPTALVDEEIRRRWVEAERPLLQRKAFEPDELQQALDAWLQDPLTRADAARRLGIALVLAAIARRDRIQPQREALDSIAELLTGPAKIPREELKRVLRSDAAVQERLANVMMQLAALDHVMSKVKLTAPGSGA</sequence>
<dbReference type="SUPFAM" id="SSF54534">
    <property type="entry name" value="FKBP-like"/>
    <property type="match status" value="1"/>
</dbReference>
<evidence type="ECO:0000259" key="3">
    <source>
        <dbReference type="Pfam" id="PF05698"/>
    </source>
</evidence>
<evidence type="ECO:0000256" key="1">
    <source>
        <dbReference type="ARBA" id="ARBA00023110"/>
    </source>
</evidence>